<accession>A0ABW1I4P2</accession>
<dbReference type="Pfam" id="PF00583">
    <property type="entry name" value="Acetyltransf_1"/>
    <property type="match status" value="1"/>
</dbReference>
<evidence type="ECO:0000259" key="1">
    <source>
        <dbReference type="PROSITE" id="PS51186"/>
    </source>
</evidence>
<dbReference type="SUPFAM" id="SSF55729">
    <property type="entry name" value="Acyl-CoA N-acyltransferases (Nat)"/>
    <property type="match status" value="1"/>
</dbReference>
<dbReference type="InterPro" id="IPR000182">
    <property type="entry name" value="GNAT_dom"/>
</dbReference>
<name>A0ABW1I4P2_9PSEU</name>
<sequence>MTAPPDVDLYARGTATLLATWEEYARGAPGAAVHRFEGVAAAVFPHGPERGVYNNAVLGRDLLPAERTAALDAMEEAYATAGITRFAAWVHEDDRALRADLERRGYALDETTRAMGMSLDDLRVPRPQLDLALPDWTEYLRVIEVPTDLLAGADHAAFHVVVARLDAGNAAAAMAYHHGEDCGIYNVGTRAHARRRGLGSAVTALLLHDARDRGRRTASLQATPMAEHLYARIGFRDLGRILEFVPA</sequence>
<dbReference type="RefSeq" id="WP_379565662.1">
    <property type="nucleotide sequence ID" value="NZ_JBHSQK010000019.1"/>
</dbReference>
<dbReference type="PROSITE" id="PS51186">
    <property type="entry name" value="GNAT"/>
    <property type="match status" value="1"/>
</dbReference>
<gene>
    <name evidence="2" type="ORF">ACFQH9_09990</name>
</gene>
<dbReference type="Proteomes" id="UP001596119">
    <property type="component" value="Unassembled WGS sequence"/>
</dbReference>
<feature type="domain" description="N-acetyltransferase" evidence="1">
    <location>
        <begin position="110"/>
        <end position="247"/>
    </location>
</feature>
<organism evidence="2 3">
    <name type="scientific">Pseudonocardia lutea</name>
    <dbReference type="NCBI Taxonomy" id="2172015"/>
    <lineage>
        <taxon>Bacteria</taxon>
        <taxon>Bacillati</taxon>
        <taxon>Actinomycetota</taxon>
        <taxon>Actinomycetes</taxon>
        <taxon>Pseudonocardiales</taxon>
        <taxon>Pseudonocardiaceae</taxon>
        <taxon>Pseudonocardia</taxon>
    </lineage>
</organism>
<comment type="caution">
    <text evidence="2">The sequence shown here is derived from an EMBL/GenBank/DDBJ whole genome shotgun (WGS) entry which is preliminary data.</text>
</comment>
<dbReference type="InterPro" id="IPR016181">
    <property type="entry name" value="Acyl_CoA_acyltransferase"/>
</dbReference>
<dbReference type="Gene3D" id="3.40.630.30">
    <property type="match status" value="1"/>
</dbReference>
<reference evidence="3" key="1">
    <citation type="journal article" date="2019" name="Int. J. Syst. Evol. Microbiol.">
        <title>The Global Catalogue of Microorganisms (GCM) 10K type strain sequencing project: providing services to taxonomists for standard genome sequencing and annotation.</title>
        <authorList>
            <consortium name="The Broad Institute Genomics Platform"/>
            <consortium name="The Broad Institute Genome Sequencing Center for Infectious Disease"/>
            <person name="Wu L."/>
            <person name="Ma J."/>
        </authorList>
    </citation>
    <scope>NUCLEOTIDE SEQUENCE [LARGE SCALE GENOMIC DNA]</scope>
    <source>
        <strain evidence="3">CGMCC 4.7397</strain>
    </source>
</reference>
<keyword evidence="3" id="KW-1185">Reference proteome</keyword>
<evidence type="ECO:0000313" key="2">
    <source>
        <dbReference type="EMBL" id="MFC5948601.1"/>
    </source>
</evidence>
<dbReference type="EMBL" id="JBHSQK010000019">
    <property type="protein sequence ID" value="MFC5948601.1"/>
    <property type="molecule type" value="Genomic_DNA"/>
</dbReference>
<evidence type="ECO:0000313" key="3">
    <source>
        <dbReference type="Proteomes" id="UP001596119"/>
    </source>
</evidence>
<protein>
    <submittedName>
        <fullName evidence="2">GNAT family N-acetyltransferase</fullName>
    </submittedName>
</protein>
<proteinExistence type="predicted"/>